<feature type="region of interest" description="Disordered" evidence="1">
    <location>
        <begin position="300"/>
        <end position="324"/>
    </location>
</feature>
<dbReference type="AlphaFoldDB" id="A0A7S3PN40"/>
<dbReference type="EMBL" id="HBIN01019647">
    <property type="protein sequence ID" value="CAE0444942.1"/>
    <property type="molecule type" value="Transcribed_RNA"/>
</dbReference>
<proteinExistence type="predicted"/>
<accession>A0A7S3PN40</accession>
<evidence type="ECO:0000259" key="2">
    <source>
        <dbReference type="Pfam" id="PF09851"/>
    </source>
</evidence>
<feature type="compositionally biased region" description="Basic and acidic residues" evidence="1">
    <location>
        <begin position="81"/>
        <end position="96"/>
    </location>
</feature>
<feature type="compositionally biased region" description="Basic and acidic residues" evidence="1">
    <location>
        <begin position="60"/>
        <end position="72"/>
    </location>
</feature>
<name>A0A7S3PN40_9STRA</name>
<gene>
    <name evidence="3" type="ORF">ASTO00021_LOCUS14980</name>
</gene>
<dbReference type="InterPro" id="IPR018649">
    <property type="entry name" value="SHOCT"/>
</dbReference>
<sequence length="416" mass="47121">MGDDRKSLSGLYNADLDYIDEKYVRAEEERKRREQQEALRKKAEEEENRRKAAIALAQAEEERRRRQEEEARLAQLAAARKAREEEERKRKEREAAFQKELDAIEDETSRLETSINELNRKRIDLNRDLKDEENEIRVPLDEVIQQRMELGHTESKLRRELKAFEDRANKMKGDLNKTEQDLHQRKKLLAGKRRQIQTDMLRAISSYGSTTNLGTPANESVSYPSSELSSRIDIIKDTTSENYVAPVPFIEKTPETGTSSGRGGGDTLEDQIQLLDDFLRTGVLTQAEYDDAKAKAYKAEREKRGNASIQPQPIPRVNTAPARQPTPVQIPKTGADAQIAQLDDFLRQGVLNQAEYEDAKQKVLQDFGIAQVQVTVPPGVSSGSQMTVEHKGQLYNVVVPNGVAPGQPFLVSLPSR</sequence>
<evidence type="ECO:0000313" key="3">
    <source>
        <dbReference type="EMBL" id="CAE0444942.1"/>
    </source>
</evidence>
<dbReference type="Pfam" id="PF09851">
    <property type="entry name" value="SHOCT"/>
    <property type="match status" value="1"/>
</dbReference>
<feature type="region of interest" description="Disordered" evidence="1">
    <location>
        <begin position="29"/>
        <end position="96"/>
    </location>
</feature>
<protein>
    <recommendedName>
        <fullName evidence="2">SHOCT domain-containing protein</fullName>
    </recommendedName>
</protein>
<evidence type="ECO:0000256" key="1">
    <source>
        <dbReference type="SAM" id="MobiDB-lite"/>
    </source>
</evidence>
<feature type="domain" description="SHOCT" evidence="2">
    <location>
        <begin position="337"/>
        <end position="364"/>
    </location>
</feature>
<organism evidence="3">
    <name type="scientific">Aplanochytrium stocchinoi</name>
    <dbReference type="NCBI Taxonomy" id="215587"/>
    <lineage>
        <taxon>Eukaryota</taxon>
        <taxon>Sar</taxon>
        <taxon>Stramenopiles</taxon>
        <taxon>Bigyra</taxon>
        <taxon>Labyrinthulomycetes</taxon>
        <taxon>Thraustochytrida</taxon>
        <taxon>Thraustochytriidae</taxon>
        <taxon>Aplanochytrium</taxon>
    </lineage>
</organism>
<feature type="compositionally biased region" description="Basic and acidic residues" evidence="1">
    <location>
        <begin position="29"/>
        <end position="50"/>
    </location>
</feature>
<reference evidence="3" key="1">
    <citation type="submission" date="2021-01" db="EMBL/GenBank/DDBJ databases">
        <authorList>
            <person name="Corre E."/>
            <person name="Pelletier E."/>
            <person name="Niang G."/>
            <person name="Scheremetjew M."/>
            <person name="Finn R."/>
            <person name="Kale V."/>
            <person name="Holt S."/>
            <person name="Cochrane G."/>
            <person name="Meng A."/>
            <person name="Brown T."/>
            <person name="Cohen L."/>
        </authorList>
    </citation>
    <scope>NUCLEOTIDE SEQUENCE</scope>
    <source>
        <strain evidence="3">GSBS06</strain>
    </source>
</reference>